<organism evidence="1 2">
    <name type="scientific">Ladona fulva</name>
    <name type="common">Scarce chaser dragonfly</name>
    <name type="synonym">Libellula fulva</name>
    <dbReference type="NCBI Taxonomy" id="123851"/>
    <lineage>
        <taxon>Eukaryota</taxon>
        <taxon>Metazoa</taxon>
        <taxon>Ecdysozoa</taxon>
        <taxon>Arthropoda</taxon>
        <taxon>Hexapoda</taxon>
        <taxon>Insecta</taxon>
        <taxon>Pterygota</taxon>
        <taxon>Palaeoptera</taxon>
        <taxon>Odonata</taxon>
        <taxon>Epiprocta</taxon>
        <taxon>Anisoptera</taxon>
        <taxon>Libelluloidea</taxon>
        <taxon>Libellulidae</taxon>
        <taxon>Ladona</taxon>
    </lineage>
</organism>
<name>A0A8K0PC94_LADFU</name>
<dbReference type="GO" id="GO:0004748">
    <property type="term" value="F:ribonucleoside-diphosphate reductase activity, thioredoxin disulfide as acceptor"/>
    <property type="evidence" value="ECO:0007669"/>
    <property type="project" value="TreeGrafter"/>
</dbReference>
<reference evidence="1" key="2">
    <citation type="submission" date="2017-10" db="EMBL/GenBank/DDBJ databases">
        <title>Ladona fulva Genome sequencing and assembly.</title>
        <authorList>
            <person name="Murali S."/>
            <person name="Richards S."/>
            <person name="Bandaranaike D."/>
            <person name="Bellair M."/>
            <person name="Blankenburg K."/>
            <person name="Chao H."/>
            <person name="Dinh H."/>
            <person name="Doddapaneni H."/>
            <person name="Dugan-Rocha S."/>
            <person name="Elkadiri S."/>
            <person name="Gnanaolivu R."/>
            <person name="Hernandez B."/>
            <person name="Skinner E."/>
            <person name="Javaid M."/>
            <person name="Lee S."/>
            <person name="Li M."/>
            <person name="Ming W."/>
            <person name="Munidasa M."/>
            <person name="Muniz J."/>
            <person name="Nguyen L."/>
            <person name="Hughes D."/>
            <person name="Osuji N."/>
            <person name="Pu L.-L."/>
            <person name="Puazo M."/>
            <person name="Qu C."/>
            <person name="Quiroz J."/>
            <person name="Raj R."/>
            <person name="Weissenberger G."/>
            <person name="Xin Y."/>
            <person name="Zou X."/>
            <person name="Han Y."/>
            <person name="Worley K."/>
            <person name="Muzny D."/>
            <person name="Gibbs R."/>
        </authorList>
    </citation>
    <scope>NUCLEOTIDE SEQUENCE</scope>
    <source>
        <strain evidence="1">Sampled in the wild</strain>
    </source>
</reference>
<protein>
    <submittedName>
        <fullName evidence="1">Uncharacterized protein</fullName>
    </submittedName>
</protein>
<dbReference type="EMBL" id="KZ309710">
    <property type="protein sequence ID" value="KAG8239568.1"/>
    <property type="molecule type" value="Genomic_DNA"/>
</dbReference>
<reference evidence="1" key="1">
    <citation type="submission" date="2013-04" db="EMBL/GenBank/DDBJ databases">
        <authorList>
            <person name="Qu J."/>
            <person name="Murali S.C."/>
            <person name="Bandaranaike D."/>
            <person name="Bellair M."/>
            <person name="Blankenburg K."/>
            <person name="Chao H."/>
            <person name="Dinh H."/>
            <person name="Doddapaneni H."/>
            <person name="Downs B."/>
            <person name="Dugan-Rocha S."/>
            <person name="Elkadiri S."/>
            <person name="Gnanaolivu R.D."/>
            <person name="Hernandez B."/>
            <person name="Javaid M."/>
            <person name="Jayaseelan J.C."/>
            <person name="Lee S."/>
            <person name="Li M."/>
            <person name="Ming W."/>
            <person name="Munidasa M."/>
            <person name="Muniz J."/>
            <person name="Nguyen L."/>
            <person name="Ongeri F."/>
            <person name="Osuji N."/>
            <person name="Pu L.-L."/>
            <person name="Puazo M."/>
            <person name="Qu C."/>
            <person name="Quiroz J."/>
            <person name="Raj R."/>
            <person name="Weissenberger G."/>
            <person name="Xin Y."/>
            <person name="Zou X."/>
            <person name="Han Y."/>
            <person name="Richards S."/>
            <person name="Worley K."/>
            <person name="Muzny D."/>
            <person name="Gibbs R."/>
        </authorList>
    </citation>
    <scope>NUCLEOTIDE SEQUENCE</scope>
    <source>
        <strain evidence="1">Sampled in the wild</strain>
    </source>
</reference>
<dbReference type="GO" id="GO:0009263">
    <property type="term" value="P:deoxyribonucleotide biosynthetic process"/>
    <property type="evidence" value="ECO:0007669"/>
    <property type="project" value="InterPro"/>
</dbReference>
<comment type="caution">
    <text evidence="1">The sequence shown here is derived from an EMBL/GenBank/DDBJ whole genome shotgun (WGS) entry which is preliminary data.</text>
</comment>
<dbReference type="GO" id="GO:0005829">
    <property type="term" value="C:cytosol"/>
    <property type="evidence" value="ECO:0007669"/>
    <property type="project" value="TreeGrafter"/>
</dbReference>
<dbReference type="PANTHER" id="PTHR23409">
    <property type="entry name" value="RIBONUCLEOSIDE-DIPHOSPHATE REDUCTASE SMALL CHAIN"/>
    <property type="match status" value="1"/>
</dbReference>
<dbReference type="Proteomes" id="UP000792457">
    <property type="component" value="Unassembled WGS sequence"/>
</dbReference>
<keyword evidence="2" id="KW-1185">Reference proteome</keyword>
<dbReference type="AlphaFoldDB" id="A0A8K0PC94"/>
<dbReference type="OrthoDB" id="8184429at2759"/>
<accession>A0A8K0PC94</accession>
<proteinExistence type="predicted"/>
<sequence length="700" mass="78823">MAFLHSHSCECTKSELDLFAIPPTQTSIRNSQWVHYKPLSSINDDSPLEFVVSGAGDEYIDLGHTLIHVVAKIVQTDGTNTAEEQKVGPVNNFLHSLFSQVDVYLNQKLISPPSNTYAYRSYIENLLSYGPAAKKSHLTMSLWYDDTAGLMDNLDHHNAGLAKRRSLTKTSKSFDMIGCIHSDIFNQDKFLLNGVELRVKMIRSRDTFCLMSETPYAKVKILDATLLVRRVCINPSVLIAHSKILEKSPAKYPLTRVEVKVLTISSGVQSKVIDNIFIGQLPKRCIIGFVTNAAFNGDTTKNPFNFQHFSMTHLSLYIDGQQIPSKPLQTDFTNDKLHVMAYHTLFSGTGIHFLNEGNDISREEYPHGYCLTAFDLTPDLSSNSHSHWNLMRQGSLRLDNQAGKGISSVYRGSEYQRGHGIGSFLGGIFRAALPILSRGAKAVGKEILRTGVHLLGDVAQNKPIRESVLKRVDEAGDNLKRKAVDSIDKLMKGAGYKKRRIVNRELDLFAIPPTQTSIRNSQWVHYKPLSSINDDSPLEFVVNGAACVDDAGEFVLKEVAALDYKNNLLQHWLVTPPFSAEYLGVKAKKQNNWLETYHHGISWEDGYIRYQLLIRKLRNICCGYKNIYTNGLEKSIYLSNLLQTSVIDLESVGCPSLMKLNELNINAPRCFHNNHKYVRFSCAVSNLYRIAYWFCECDIQ</sequence>
<dbReference type="InterPro" id="IPR000358">
    <property type="entry name" value="RNR_small_fam"/>
</dbReference>
<evidence type="ECO:0000313" key="2">
    <source>
        <dbReference type="Proteomes" id="UP000792457"/>
    </source>
</evidence>
<gene>
    <name evidence="1" type="ORF">J437_LFUL019301</name>
</gene>
<dbReference type="PANTHER" id="PTHR23409:SF21">
    <property type="entry name" value="CAPSID PROTEIN"/>
    <property type="match status" value="1"/>
</dbReference>
<evidence type="ECO:0000313" key="1">
    <source>
        <dbReference type="EMBL" id="KAG8239568.1"/>
    </source>
</evidence>